<dbReference type="AlphaFoldDB" id="A0A2T0U693"/>
<evidence type="ECO:0000256" key="2">
    <source>
        <dbReference type="ARBA" id="ARBA00022448"/>
    </source>
</evidence>
<evidence type="ECO:0000256" key="5">
    <source>
        <dbReference type="ARBA" id="ARBA00022970"/>
    </source>
</evidence>
<dbReference type="GO" id="GO:0005524">
    <property type="term" value="F:ATP binding"/>
    <property type="evidence" value="ECO:0007669"/>
    <property type="project" value="UniProtKB-KW"/>
</dbReference>
<dbReference type="RefSeq" id="WP_106366889.1">
    <property type="nucleotide sequence ID" value="NZ_PVTJ01000018.1"/>
</dbReference>
<evidence type="ECO:0000256" key="3">
    <source>
        <dbReference type="ARBA" id="ARBA00022741"/>
    </source>
</evidence>
<dbReference type="Proteomes" id="UP000238176">
    <property type="component" value="Unassembled WGS sequence"/>
</dbReference>
<dbReference type="GO" id="GO:0015658">
    <property type="term" value="F:branched-chain amino acid transmembrane transporter activity"/>
    <property type="evidence" value="ECO:0007669"/>
    <property type="project" value="TreeGrafter"/>
</dbReference>
<evidence type="ECO:0000256" key="1">
    <source>
        <dbReference type="ARBA" id="ARBA00005417"/>
    </source>
</evidence>
<dbReference type="OrthoDB" id="9805514at2"/>
<evidence type="ECO:0000313" key="9">
    <source>
        <dbReference type="Proteomes" id="UP000238176"/>
    </source>
</evidence>
<evidence type="ECO:0000259" key="6">
    <source>
        <dbReference type="PROSITE" id="PS50893"/>
    </source>
</evidence>
<evidence type="ECO:0000313" key="8">
    <source>
        <dbReference type="EMBL" id="PRY53436.1"/>
    </source>
</evidence>
<dbReference type="Pfam" id="PF00005">
    <property type="entry name" value="ABC_tran"/>
    <property type="match status" value="1"/>
</dbReference>
<dbReference type="SMART" id="SM00382">
    <property type="entry name" value="AAA"/>
    <property type="match status" value="1"/>
</dbReference>
<dbReference type="GO" id="GO:0016887">
    <property type="term" value="F:ATP hydrolysis activity"/>
    <property type="evidence" value="ECO:0007669"/>
    <property type="project" value="InterPro"/>
</dbReference>
<reference evidence="8 9" key="1">
    <citation type="submission" date="2018-03" db="EMBL/GenBank/DDBJ databases">
        <title>Genomic Encyclopedia of Type Strains, Phase III (KMG-III): the genomes of soil and plant-associated and newly described type strains.</title>
        <authorList>
            <person name="Whitman W."/>
        </authorList>
    </citation>
    <scope>NUCLEOTIDE SEQUENCE [LARGE SCALE GENOMIC DNA]</scope>
    <source>
        <strain evidence="8 9">CGMCC 4.7067</strain>
    </source>
</reference>
<keyword evidence="4 8" id="KW-0067">ATP-binding</keyword>
<comment type="similarity">
    <text evidence="1">Belongs to the ABC transporter superfamily.</text>
</comment>
<dbReference type="InterPro" id="IPR003593">
    <property type="entry name" value="AAA+_ATPase"/>
</dbReference>
<dbReference type="InterPro" id="IPR027417">
    <property type="entry name" value="P-loop_NTPase"/>
</dbReference>
<gene>
    <name evidence="8" type="ORF">B0I28_1188</name>
    <name evidence="7" type="ORF">HOQ43_03320</name>
</gene>
<evidence type="ECO:0000313" key="10">
    <source>
        <dbReference type="Proteomes" id="UP000574690"/>
    </source>
</evidence>
<dbReference type="EMBL" id="PVTJ01000018">
    <property type="protein sequence ID" value="PRY53436.1"/>
    <property type="molecule type" value="Genomic_DNA"/>
</dbReference>
<reference evidence="7 10" key="2">
    <citation type="submission" date="2020-05" db="EMBL/GenBank/DDBJ databases">
        <title>DNA-SIP metagenomic assembled genomes.</title>
        <authorList>
            <person name="Yu J."/>
        </authorList>
    </citation>
    <scope>NUCLEOTIDE SEQUENCE [LARGE SCALE GENOMIC DNA]</scope>
    <source>
        <strain evidence="7">Bin5.27</strain>
    </source>
</reference>
<organism evidence="8 9">
    <name type="scientific">Glycomyces artemisiae</name>
    <dbReference type="NCBI Taxonomy" id="1076443"/>
    <lineage>
        <taxon>Bacteria</taxon>
        <taxon>Bacillati</taxon>
        <taxon>Actinomycetota</taxon>
        <taxon>Actinomycetes</taxon>
        <taxon>Glycomycetales</taxon>
        <taxon>Glycomycetaceae</taxon>
        <taxon>Glycomyces</taxon>
    </lineage>
</organism>
<dbReference type="InterPro" id="IPR052156">
    <property type="entry name" value="BCAA_Transport_ATP-bd_LivF"/>
</dbReference>
<dbReference type="PROSITE" id="PS00211">
    <property type="entry name" value="ABC_TRANSPORTER_1"/>
    <property type="match status" value="1"/>
</dbReference>
<evidence type="ECO:0000256" key="4">
    <source>
        <dbReference type="ARBA" id="ARBA00022840"/>
    </source>
</evidence>
<keyword evidence="5" id="KW-0029">Amino-acid transport</keyword>
<evidence type="ECO:0000313" key="7">
    <source>
        <dbReference type="EMBL" id="NUQ87479.1"/>
    </source>
</evidence>
<sequence>MALLEVENLRAGYGSVPVLHGVDLAVEEGSNAVLLGLNGAGKSTTLMTLAGLLPVTGGEIRYDGEVLKGPPGARVRAGIVLVPEGRHVFPALTVKQNLRLGAWTIRRDARRLRGNLREVYAIFPRLEERADQLAGTLSGGEQQMLAIGRGMMSSPRLLLIDEASLGLSPKLTEQVFAAVKLINQRGTTVLMVEQNAGVLAQADTAFVMQQGRITVSGSGADTLGDEAVKAAYFGT</sequence>
<keyword evidence="2" id="KW-0813">Transport</keyword>
<dbReference type="InterPro" id="IPR017871">
    <property type="entry name" value="ABC_transporter-like_CS"/>
</dbReference>
<keyword evidence="9" id="KW-1185">Reference proteome</keyword>
<proteinExistence type="inferred from homology"/>
<dbReference type="CDD" id="cd03224">
    <property type="entry name" value="ABC_TM1139_LivF_branched"/>
    <property type="match status" value="1"/>
</dbReference>
<dbReference type="GO" id="GO:0015807">
    <property type="term" value="P:L-amino acid transport"/>
    <property type="evidence" value="ECO:0007669"/>
    <property type="project" value="TreeGrafter"/>
</dbReference>
<dbReference type="InterPro" id="IPR003439">
    <property type="entry name" value="ABC_transporter-like_ATP-bd"/>
</dbReference>
<dbReference type="PANTHER" id="PTHR43820">
    <property type="entry name" value="HIGH-AFFINITY BRANCHED-CHAIN AMINO ACID TRANSPORT ATP-BINDING PROTEIN LIVF"/>
    <property type="match status" value="1"/>
</dbReference>
<dbReference type="PANTHER" id="PTHR43820:SF4">
    <property type="entry name" value="HIGH-AFFINITY BRANCHED-CHAIN AMINO ACID TRANSPORT ATP-BINDING PROTEIN LIVF"/>
    <property type="match status" value="1"/>
</dbReference>
<accession>A0A2T0U693</accession>
<comment type="caution">
    <text evidence="8">The sequence shown here is derived from an EMBL/GenBank/DDBJ whole genome shotgun (WGS) entry which is preliminary data.</text>
</comment>
<dbReference type="Proteomes" id="UP000574690">
    <property type="component" value="Unassembled WGS sequence"/>
</dbReference>
<dbReference type="SUPFAM" id="SSF52540">
    <property type="entry name" value="P-loop containing nucleoside triphosphate hydrolases"/>
    <property type="match status" value="1"/>
</dbReference>
<dbReference type="Gene3D" id="3.40.50.300">
    <property type="entry name" value="P-loop containing nucleotide triphosphate hydrolases"/>
    <property type="match status" value="1"/>
</dbReference>
<keyword evidence="3" id="KW-0547">Nucleotide-binding</keyword>
<dbReference type="EMBL" id="JABFXE010000142">
    <property type="protein sequence ID" value="NUQ87479.1"/>
    <property type="molecule type" value="Genomic_DNA"/>
</dbReference>
<name>A0A2T0U693_9ACTN</name>
<protein>
    <submittedName>
        <fullName evidence="7 8">ABC transporter ATP-binding protein</fullName>
    </submittedName>
</protein>
<feature type="domain" description="ABC transporter" evidence="6">
    <location>
        <begin position="4"/>
        <end position="235"/>
    </location>
</feature>
<dbReference type="PROSITE" id="PS50893">
    <property type="entry name" value="ABC_TRANSPORTER_2"/>
    <property type="match status" value="1"/>
</dbReference>